<name>A0A9P6GS38_9PLEO</name>
<accession>A0A9P6GS38</accession>
<sequence length="287" mass="31967">MQDEEGRGRISAHARCGARSFVFRGTLQCTPDEAGGMQDMYKDRKRDGAEGARVRGVRMCCRRRKTCIGYERADMRAGSLQKVLRGLHIDGKPEPILRNEGSNRWKVWKGLAISRPRAPRRKYDGKAGTDWTVLALWHASQVVPPLWRTAMCSVNGCPSHEACGTKKRWRGDAAVIRSTVRATKGFAGPRTQECAQATQSLHAQWVMRRPEIALMLACLPYATVAGVRGYPPPHWANTNMTSAIRAGGAVPEPRRRTSKVLGRSNAESNHEYTSERGLTSKLITWRG</sequence>
<dbReference type="EMBL" id="WJXW01000002">
    <property type="protein sequence ID" value="KAF9740218.1"/>
    <property type="molecule type" value="Genomic_DNA"/>
</dbReference>
<keyword evidence="3" id="KW-1185">Reference proteome</keyword>
<comment type="caution">
    <text evidence="2">The sequence shown here is derived from an EMBL/GenBank/DDBJ whole genome shotgun (WGS) entry which is preliminary data.</text>
</comment>
<dbReference type="Proteomes" id="UP000756921">
    <property type="component" value="Unassembled WGS sequence"/>
</dbReference>
<dbReference type="AlphaFoldDB" id="A0A9P6GS38"/>
<evidence type="ECO:0000256" key="1">
    <source>
        <dbReference type="SAM" id="MobiDB-lite"/>
    </source>
</evidence>
<feature type="region of interest" description="Disordered" evidence="1">
    <location>
        <begin position="250"/>
        <end position="273"/>
    </location>
</feature>
<proteinExistence type="predicted"/>
<protein>
    <submittedName>
        <fullName evidence="2">Uncharacterized protein</fullName>
    </submittedName>
</protein>
<gene>
    <name evidence="2" type="ORF">PMIN01_02853</name>
</gene>
<organism evidence="2 3">
    <name type="scientific">Paraphaeosphaeria minitans</name>
    <dbReference type="NCBI Taxonomy" id="565426"/>
    <lineage>
        <taxon>Eukaryota</taxon>
        <taxon>Fungi</taxon>
        <taxon>Dikarya</taxon>
        <taxon>Ascomycota</taxon>
        <taxon>Pezizomycotina</taxon>
        <taxon>Dothideomycetes</taxon>
        <taxon>Pleosporomycetidae</taxon>
        <taxon>Pleosporales</taxon>
        <taxon>Massarineae</taxon>
        <taxon>Didymosphaeriaceae</taxon>
        <taxon>Paraphaeosphaeria</taxon>
    </lineage>
</organism>
<reference evidence="2" key="1">
    <citation type="journal article" date="2020" name="Mol. Plant Microbe Interact.">
        <title>Genome Sequence of the Biocontrol Agent Coniothyrium minitans strain Conio (IMI 134523).</title>
        <authorList>
            <person name="Patel D."/>
            <person name="Shittu T.A."/>
            <person name="Baroncelli R."/>
            <person name="Muthumeenakshi S."/>
            <person name="Osborne T.H."/>
            <person name="Janganan T.K."/>
            <person name="Sreenivasaprasad S."/>
        </authorList>
    </citation>
    <scope>NUCLEOTIDE SEQUENCE</scope>
    <source>
        <strain evidence="2">Conio</strain>
    </source>
</reference>
<evidence type="ECO:0000313" key="3">
    <source>
        <dbReference type="Proteomes" id="UP000756921"/>
    </source>
</evidence>
<evidence type="ECO:0000313" key="2">
    <source>
        <dbReference type="EMBL" id="KAF9740218.1"/>
    </source>
</evidence>